<dbReference type="InterPro" id="IPR001356">
    <property type="entry name" value="HD"/>
</dbReference>
<protein>
    <recommendedName>
        <fullName evidence="8">Homeobox domain-containing protein</fullName>
    </recommendedName>
</protein>
<evidence type="ECO:0000256" key="4">
    <source>
        <dbReference type="ARBA" id="ARBA00023155"/>
    </source>
</evidence>
<evidence type="ECO:0000256" key="2">
    <source>
        <dbReference type="ARBA" id="ARBA00022473"/>
    </source>
</evidence>
<keyword evidence="4 6" id="KW-0371">Homeobox</keyword>
<dbReference type="CDD" id="cd00086">
    <property type="entry name" value="homeodomain"/>
    <property type="match status" value="1"/>
</dbReference>
<keyword evidence="3 6" id="KW-0238">DNA-binding</keyword>
<feature type="domain" description="Homeobox" evidence="8">
    <location>
        <begin position="303"/>
        <end position="363"/>
    </location>
</feature>
<organism evidence="9 10">
    <name type="scientific">Fasciola hepatica</name>
    <name type="common">Liver fluke</name>
    <dbReference type="NCBI Taxonomy" id="6192"/>
    <lineage>
        <taxon>Eukaryota</taxon>
        <taxon>Metazoa</taxon>
        <taxon>Spiralia</taxon>
        <taxon>Lophotrochozoa</taxon>
        <taxon>Platyhelminthes</taxon>
        <taxon>Trematoda</taxon>
        <taxon>Digenea</taxon>
        <taxon>Plagiorchiida</taxon>
        <taxon>Echinostomata</taxon>
        <taxon>Echinostomatoidea</taxon>
        <taxon>Fasciolidae</taxon>
        <taxon>Fasciola</taxon>
    </lineage>
</organism>
<dbReference type="InterPro" id="IPR009057">
    <property type="entry name" value="Homeodomain-like_sf"/>
</dbReference>
<keyword evidence="2" id="KW-0217">Developmental protein</keyword>
<dbReference type="FunFam" id="1.10.10.60:FF:000063">
    <property type="entry name" value="SIX homeobox 2"/>
    <property type="match status" value="1"/>
</dbReference>
<evidence type="ECO:0000256" key="3">
    <source>
        <dbReference type="ARBA" id="ARBA00023125"/>
    </source>
</evidence>
<evidence type="ECO:0000313" key="9">
    <source>
        <dbReference type="EMBL" id="THD24572.1"/>
    </source>
</evidence>
<dbReference type="Pfam" id="PF16878">
    <property type="entry name" value="SIX1_SD"/>
    <property type="match status" value="1"/>
</dbReference>
<dbReference type="InterPro" id="IPR031701">
    <property type="entry name" value="SIX1_SD"/>
</dbReference>
<evidence type="ECO:0000313" key="10">
    <source>
        <dbReference type="Proteomes" id="UP000230066"/>
    </source>
</evidence>
<gene>
    <name evidence="9" type="ORF">D915_004519</name>
</gene>
<evidence type="ECO:0000256" key="7">
    <source>
        <dbReference type="SAM" id="MobiDB-lite"/>
    </source>
</evidence>
<keyword evidence="10" id="KW-1185">Reference proteome</keyword>
<dbReference type="InterPro" id="IPR017970">
    <property type="entry name" value="Homeobox_CS"/>
</dbReference>
<dbReference type="GO" id="GO:0005634">
    <property type="term" value="C:nucleus"/>
    <property type="evidence" value="ECO:0007669"/>
    <property type="project" value="UniProtKB-SubCell"/>
</dbReference>
<evidence type="ECO:0000256" key="5">
    <source>
        <dbReference type="ARBA" id="ARBA00023242"/>
    </source>
</evidence>
<feature type="compositionally biased region" description="Low complexity" evidence="7">
    <location>
        <begin position="609"/>
        <end position="626"/>
    </location>
</feature>
<name>A0A4E0RZA9_FASHE</name>
<proteinExistence type="inferred from homology"/>
<dbReference type="Gene3D" id="1.10.10.60">
    <property type="entry name" value="Homeodomain-like"/>
    <property type="match status" value="1"/>
</dbReference>
<accession>A0A4E0RZA9</accession>
<dbReference type="PANTHER" id="PTHR10390">
    <property type="entry name" value="HOMEOBOX PROTEIN SIX"/>
    <property type="match status" value="1"/>
</dbReference>
<comment type="similarity">
    <text evidence="1">Belongs to the SIX/Sine oculis homeobox family.</text>
</comment>
<sequence>MAQPPSGLYFNQVASYGTNLPMQEATTSLTSHSGTSPLLFGSTIECARNLTAGSSLIGASSVSVHHTAPPPPPPPLPPLPAFQHQHQCFPLSPVFATSSTAHSWFGSHYASVGADTTTTTAINCSPIPEQSSIMSQDSRNSFVSPDTIVSSIPGLPYSAFPIDLAQSVSIPESYTNNSPAESNTGTEWCFNDSQIACVCEVLQQREDVDRMEHFLQSLPKEDSVQMLESVLVARAAVAFYRGQFTDLYTLLETHSFSPEYHGRLQSLWLRAHYAEEERAKGRPLGAVAKYRIRRKYPLPRTIWDGEETSYCFKEKSRTLLREWYAHNPYPSPRDKRELAEATGLTTTQVSNWFKNRRQRDRATDSARSVVGFCSGNEDHTSNPGADSGSEGDNSVGSIQTKTSRSISTQHHPNVTVIPSLSGQEDHPNSLLSDPDDCCVVSQSISMPTSFTPAIIHPTGFNMEQTRSELHELDFSSSMPELLRTHPVPVPPSIQTEEMNLTTGSLNPYMLQHHPYLNKHSDFLSQNQPQTHYIYGFSDAFESASLSTFSNTGMVQCPTVSMAPYSRINESLNGWKKPPNFELTGERAGSFTSFYTTNSNGANHRVAFEESVGSDESSGDECSSQSSTATSQNVDASDTSTRVLNCESVKPNLFEALGPGLNSTNSHYVNSKIYPDPVFMPTTPGVCGPSEHMDGFTRSDSTGGSYGTTDLITANQHVILQRPRQASPLDHRHVSQCRPLDPWFVEPYDPSHSPVAEEQTSHIPMLLYPH</sequence>
<feature type="DNA-binding region" description="Homeobox" evidence="6">
    <location>
        <begin position="305"/>
        <end position="364"/>
    </location>
</feature>
<dbReference type="Proteomes" id="UP000230066">
    <property type="component" value="Unassembled WGS sequence"/>
</dbReference>
<evidence type="ECO:0000256" key="1">
    <source>
        <dbReference type="ARBA" id="ARBA00008161"/>
    </source>
</evidence>
<dbReference type="SMART" id="SM00389">
    <property type="entry name" value="HOX"/>
    <property type="match status" value="1"/>
</dbReference>
<reference evidence="9" key="1">
    <citation type="submission" date="2019-03" db="EMBL/GenBank/DDBJ databases">
        <title>Improved annotation for the trematode Fasciola hepatica.</title>
        <authorList>
            <person name="Choi Y.-J."/>
            <person name="Martin J."/>
            <person name="Mitreva M."/>
        </authorList>
    </citation>
    <scope>NUCLEOTIDE SEQUENCE [LARGE SCALE GENOMIC DNA]</scope>
</reference>
<dbReference type="InterPro" id="IPR008422">
    <property type="entry name" value="KN_HD"/>
</dbReference>
<comment type="caution">
    <text evidence="9">The sequence shown here is derived from an EMBL/GenBank/DDBJ whole genome shotgun (WGS) entry which is preliminary data.</text>
</comment>
<comment type="subcellular location">
    <subcellularLocation>
        <location evidence="6">Nucleus</location>
    </subcellularLocation>
</comment>
<feature type="compositionally biased region" description="Polar residues" evidence="7">
    <location>
        <begin position="627"/>
        <end position="638"/>
    </location>
</feature>
<dbReference type="GO" id="GO:0005667">
    <property type="term" value="C:transcription regulator complex"/>
    <property type="evidence" value="ECO:0007669"/>
    <property type="project" value="TreeGrafter"/>
</dbReference>
<evidence type="ECO:0000259" key="8">
    <source>
        <dbReference type="PROSITE" id="PS50071"/>
    </source>
</evidence>
<dbReference type="PANTHER" id="PTHR10390:SF61">
    <property type="entry name" value="HOMEOBOX PROTEIN SIX2"/>
    <property type="match status" value="1"/>
</dbReference>
<dbReference type="GO" id="GO:0000981">
    <property type="term" value="F:DNA-binding transcription factor activity, RNA polymerase II-specific"/>
    <property type="evidence" value="ECO:0007669"/>
    <property type="project" value="InterPro"/>
</dbReference>
<dbReference type="AlphaFoldDB" id="A0A4E0RZA9"/>
<dbReference type="SUPFAM" id="SSF46689">
    <property type="entry name" value="Homeodomain-like"/>
    <property type="match status" value="1"/>
</dbReference>
<keyword evidence="5 6" id="KW-0539">Nucleus</keyword>
<evidence type="ECO:0000256" key="6">
    <source>
        <dbReference type="PROSITE-ProRule" id="PRU00108"/>
    </source>
</evidence>
<dbReference type="GO" id="GO:0000978">
    <property type="term" value="F:RNA polymerase II cis-regulatory region sequence-specific DNA binding"/>
    <property type="evidence" value="ECO:0007669"/>
    <property type="project" value="TreeGrafter"/>
</dbReference>
<feature type="compositionally biased region" description="Polar residues" evidence="7">
    <location>
        <begin position="390"/>
        <end position="422"/>
    </location>
</feature>
<dbReference type="EMBL" id="JXXN02001531">
    <property type="protein sequence ID" value="THD24572.1"/>
    <property type="molecule type" value="Genomic_DNA"/>
</dbReference>
<feature type="region of interest" description="Disordered" evidence="7">
    <location>
        <begin position="350"/>
        <end position="433"/>
    </location>
</feature>
<dbReference type="PROSITE" id="PS00027">
    <property type="entry name" value="HOMEOBOX_1"/>
    <property type="match status" value="1"/>
</dbReference>
<dbReference type="PROSITE" id="PS50071">
    <property type="entry name" value="HOMEOBOX_2"/>
    <property type="match status" value="1"/>
</dbReference>
<feature type="region of interest" description="Disordered" evidence="7">
    <location>
        <begin position="609"/>
        <end position="638"/>
    </location>
</feature>
<dbReference type="Pfam" id="PF05920">
    <property type="entry name" value="Homeobox_KN"/>
    <property type="match status" value="1"/>
</dbReference>